<proteinExistence type="predicted"/>
<protein>
    <submittedName>
        <fullName evidence="1">Uncharacterized protein</fullName>
    </submittedName>
</protein>
<organism evidence="1">
    <name type="scientific">Arundo donax</name>
    <name type="common">Giant reed</name>
    <name type="synonym">Donax arundinaceus</name>
    <dbReference type="NCBI Taxonomy" id="35708"/>
    <lineage>
        <taxon>Eukaryota</taxon>
        <taxon>Viridiplantae</taxon>
        <taxon>Streptophyta</taxon>
        <taxon>Embryophyta</taxon>
        <taxon>Tracheophyta</taxon>
        <taxon>Spermatophyta</taxon>
        <taxon>Magnoliopsida</taxon>
        <taxon>Liliopsida</taxon>
        <taxon>Poales</taxon>
        <taxon>Poaceae</taxon>
        <taxon>PACMAD clade</taxon>
        <taxon>Arundinoideae</taxon>
        <taxon>Arundineae</taxon>
        <taxon>Arundo</taxon>
    </lineage>
</organism>
<dbReference type="AlphaFoldDB" id="A0A0A9C7U0"/>
<sequence length="33" mass="3681">MWQFAHMLTTISMNISGDTSCLVLHANISNCIK</sequence>
<evidence type="ECO:0000313" key="1">
    <source>
        <dbReference type="EMBL" id="JAD70528.1"/>
    </source>
</evidence>
<dbReference type="EMBL" id="GBRH01227367">
    <property type="protein sequence ID" value="JAD70528.1"/>
    <property type="molecule type" value="Transcribed_RNA"/>
</dbReference>
<reference evidence="1" key="1">
    <citation type="submission" date="2014-09" db="EMBL/GenBank/DDBJ databases">
        <authorList>
            <person name="Magalhaes I.L.F."/>
            <person name="Oliveira U."/>
            <person name="Santos F.R."/>
            <person name="Vidigal T.H.D.A."/>
            <person name="Brescovit A.D."/>
            <person name="Santos A.J."/>
        </authorList>
    </citation>
    <scope>NUCLEOTIDE SEQUENCE</scope>
    <source>
        <tissue evidence="1">Shoot tissue taken approximately 20 cm above the soil surface</tissue>
    </source>
</reference>
<reference evidence="1" key="2">
    <citation type="journal article" date="2015" name="Data Brief">
        <title>Shoot transcriptome of the giant reed, Arundo donax.</title>
        <authorList>
            <person name="Barrero R.A."/>
            <person name="Guerrero F.D."/>
            <person name="Moolhuijzen P."/>
            <person name="Goolsby J.A."/>
            <person name="Tidwell J."/>
            <person name="Bellgard S.E."/>
            <person name="Bellgard M.I."/>
        </authorList>
    </citation>
    <scope>NUCLEOTIDE SEQUENCE</scope>
    <source>
        <tissue evidence="1">Shoot tissue taken approximately 20 cm above the soil surface</tissue>
    </source>
</reference>
<name>A0A0A9C7U0_ARUDO</name>
<accession>A0A0A9C7U0</accession>